<dbReference type="RefSeq" id="WP_204747658.1">
    <property type="nucleotide sequence ID" value="NZ_CP069188.1"/>
</dbReference>
<feature type="region of interest" description="Disordered" evidence="1">
    <location>
        <begin position="1"/>
        <end position="57"/>
    </location>
</feature>
<evidence type="ECO:0000313" key="3">
    <source>
        <dbReference type="Proteomes" id="UP000637819"/>
    </source>
</evidence>
<keyword evidence="3" id="KW-1185">Reference proteome</keyword>
<evidence type="ECO:0000256" key="1">
    <source>
        <dbReference type="SAM" id="MobiDB-lite"/>
    </source>
</evidence>
<feature type="compositionally biased region" description="Low complexity" evidence="1">
    <location>
        <begin position="29"/>
        <end position="48"/>
    </location>
</feature>
<dbReference type="EMBL" id="CP069188">
    <property type="protein sequence ID" value="QRV15041.1"/>
    <property type="molecule type" value="Genomic_DNA"/>
</dbReference>
<accession>A0A8T8E0X6</accession>
<evidence type="ECO:0000313" key="2">
    <source>
        <dbReference type="EMBL" id="QRV15041.1"/>
    </source>
</evidence>
<reference evidence="2 3" key="1">
    <citation type="submission" date="2021-01" db="EMBL/GenBank/DDBJ databases">
        <title>Genome Sequence and Methylation Pattern of Haloterrigena salifodinae BOL5-1, An Extremely Halophilic Archaeon from a Bolivian Salt Mine.</title>
        <authorList>
            <person name="DasSarma P."/>
            <person name="Anton B.P."/>
            <person name="DasSarma S.L."/>
            <person name="von Ehrenheim H.A.L."/>
            <person name="Martinez F.L."/>
            <person name="Guzman D."/>
            <person name="Roberts R.J."/>
            <person name="DasSarma S."/>
        </authorList>
    </citation>
    <scope>NUCLEOTIDE SEQUENCE [LARGE SCALE GENOMIC DNA]</scope>
    <source>
        <strain evidence="2 3">BOL5-1</strain>
    </source>
</reference>
<dbReference type="AlphaFoldDB" id="A0A8T8E0X6"/>
<proteinExistence type="predicted"/>
<dbReference type="KEGG" id="hsal:JMJ58_19365"/>
<gene>
    <name evidence="2" type="ORF">JMJ58_19365</name>
</gene>
<sequence>MTMTLAPPLRGVKQQPTRPKLMSFSLPTDSSNDSNQNDSDSSSDSSSDSEPETIFGGERVEEYEDYWKAISMVRLLKKSCKALGVAKVKDQGRSPWADHYGHFAGIAYGTDDETGLKETCDDLDGNLPAYKDEFGEPEGEFDVITKDNAEDFGLPADEFGDDEDPIYVPVEYDAPEEVWYAEEGEEVDDDAVTGTLEGVSGVGEARAEEALELLKKAGMKVVWA</sequence>
<protein>
    <submittedName>
        <fullName evidence="2">Uncharacterized protein</fullName>
    </submittedName>
</protein>
<name>A0A8T8E0X6_9EURY</name>
<organism evidence="2 3">
    <name type="scientific">Haloterrigena salifodinae</name>
    <dbReference type="NCBI Taxonomy" id="2675099"/>
    <lineage>
        <taxon>Archaea</taxon>
        <taxon>Methanobacteriati</taxon>
        <taxon>Methanobacteriota</taxon>
        <taxon>Stenosarchaea group</taxon>
        <taxon>Halobacteria</taxon>
        <taxon>Halobacteriales</taxon>
        <taxon>Natrialbaceae</taxon>
        <taxon>Haloterrigena</taxon>
    </lineage>
</organism>
<dbReference type="GeneID" id="62877331"/>
<dbReference type="OrthoDB" id="346346at2157"/>
<dbReference type="Proteomes" id="UP000637819">
    <property type="component" value="Chromosome"/>
</dbReference>